<dbReference type="InterPro" id="IPR001005">
    <property type="entry name" value="SANT/Myb"/>
</dbReference>
<dbReference type="AlphaFoldDB" id="A0AAV7ZQ32"/>
<dbReference type="GO" id="GO:0042796">
    <property type="term" value="P:snRNA transcription by RNA polymerase III"/>
    <property type="evidence" value="ECO:0007669"/>
    <property type="project" value="TreeGrafter"/>
</dbReference>
<dbReference type="GO" id="GO:0000978">
    <property type="term" value="F:RNA polymerase II cis-regulatory region sequence-specific DNA binding"/>
    <property type="evidence" value="ECO:0007669"/>
    <property type="project" value="TreeGrafter"/>
</dbReference>
<dbReference type="PANTHER" id="PTHR46621">
    <property type="entry name" value="SNRNA-ACTIVATING PROTEIN COMPLEX SUBUNIT 4"/>
    <property type="match status" value="1"/>
</dbReference>
<dbReference type="Gene3D" id="1.10.10.60">
    <property type="entry name" value="Homeodomain-like"/>
    <property type="match status" value="2"/>
</dbReference>
<dbReference type="CDD" id="cd00167">
    <property type="entry name" value="SANT"/>
    <property type="match status" value="2"/>
</dbReference>
<reference evidence="8" key="1">
    <citation type="submission" date="2022-08" db="EMBL/GenBank/DDBJ databases">
        <title>Novel sulphate-reducing endosymbionts in the free-living metamonad Anaeramoeba.</title>
        <authorList>
            <person name="Jerlstrom-Hultqvist J."/>
            <person name="Cepicka I."/>
            <person name="Gallot-Lavallee L."/>
            <person name="Salas-Leiva D."/>
            <person name="Curtis B.A."/>
            <person name="Zahonova K."/>
            <person name="Pipaliya S."/>
            <person name="Dacks J."/>
            <person name="Roger A.J."/>
        </authorList>
    </citation>
    <scope>NUCLEOTIDE SEQUENCE</scope>
    <source>
        <strain evidence="8">Busselton2</strain>
    </source>
</reference>
<accession>A0AAV7ZQ32</accession>
<feature type="domain" description="HTH myb-type" evidence="7">
    <location>
        <begin position="107"/>
        <end position="157"/>
    </location>
</feature>
<dbReference type="PANTHER" id="PTHR46621:SF1">
    <property type="entry name" value="SNRNA-ACTIVATING PROTEIN COMPLEX SUBUNIT 4"/>
    <property type="match status" value="1"/>
</dbReference>
<dbReference type="InterPro" id="IPR051575">
    <property type="entry name" value="Myb-like_DNA-bd"/>
</dbReference>
<evidence type="ECO:0000313" key="9">
    <source>
        <dbReference type="Proteomes" id="UP001146793"/>
    </source>
</evidence>
<dbReference type="PROSITE" id="PS51294">
    <property type="entry name" value="HTH_MYB"/>
    <property type="match status" value="2"/>
</dbReference>
<dbReference type="EMBL" id="JANTQA010000023">
    <property type="protein sequence ID" value="KAJ3444089.1"/>
    <property type="molecule type" value="Genomic_DNA"/>
</dbReference>
<feature type="domain" description="HTH myb-type" evidence="7">
    <location>
        <begin position="51"/>
        <end position="106"/>
    </location>
</feature>
<keyword evidence="2" id="KW-0238">DNA-binding</keyword>
<proteinExistence type="predicted"/>
<evidence type="ECO:0000259" key="6">
    <source>
        <dbReference type="PROSITE" id="PS50090"/>
    </source>
</evidence>
<evidence type="ECO:0000313" key="8">
    <source>
        <dbReference type="EMBL" id="KAJ3444089.1"/>
    </source>
</evidence>
<dbReference type="PROSITE" id="PS50090">
    <property type="entry name" value="MYB_LIKE"/>
    <property type="match status" value="2"/>
</dbReference>
<evidence type="ECO:0000256" key="3">
    <source>
        <dbReference type="ARBA" id="ARBA00023163"/>
    </source>
</evidence>
<evidence type="ECO:0000256" key="5">
    <source>
        <dbReference type="SAM" id="MobiDB-lite"/>
    </source>
</evidence>
<keyword evidence="3" id="KW-0804">Transcription</keyword>
<feature type="domain" description="Myb-like" evidence="6">
    <location>
        <begin position="103"/>
        <end position="153"/>
    </location>
</feature>
<evidence type="ECO:0000259" key="7">
    <source>
        <dbReference type="PROSITE" id="PS51294"/>
    </source>
</evidence>
<protein>
    <submittedName>
        <fullName evidence="8">Myb protein</fullName>
    </submittedName>
</protein>
<dbReference type="Proteomes" id="UP001146793">
    <property type="component" value="Unassembled WGS sequence"/>
</dbReference>
<dbReference type="InterPro" id="IPR017930">
    <property type="entry name" value="Myb_dom"/>
</dbReference>
<feature type="domain" description="Myb-like" evidence="6">
    <location>
        <begin position="51"/>
        <end position="102"/>
    </location>
</feature>
<dbReference type="Pfam" id="PF13921">
    <property type="entry name" value="Myb_DNA-bind_6"/>
    <property type="match status" value="1"/>
</dbReference>
<sequence>MKQTKANNSPHLKLTLNNNLPNNITSFQCNTQNPTTSMKCNRKQRSPFVTDNKSRKGSWEEYEDMLLIEAVKKFETHSWTKIANLVPSRTAKQCRERWINQLNPDLVHGNWTKEEDEIILKMRGQLGNKWSLIQKKLSRRSANAIKNRYNSLATSAKKEKRKKRQLQKHKTKTKHNHTQGKQQKTTNVYHNNSKKTLKITTNNTPQKKQVNNCSVKKQNNSQLLNCPSPKFTECLRSPQRRKRTKKKIVVQTGLKSRRLFQNEGDVKTDLESTYLDLQEKSNLEILLLVAEHYF</sequence>
<dbReference type="GO" id="GO:0019185">
    <property type="term" value="C:snRNA-activating protein complex"/>
    <property type="evidence" value="ECO:0007669"/>
    <property type="project" value="TreeGrafter"/>
</dbReference>
<dbReference type="GO" id="GO:0042795">
    <property type="term" value="P:snRNA transcription by RNA polymerase II"/>
    <property type="evidence" value="ECO:0007669"/>
    <property type="project" value="TreeGrafter"/>
</dbReference>
<name>A0AAV7ZQ32_9EUKA</name>
<feature type="compositionally biased region" description="Basic residues" evidence="5">
    <location>
        <begin position="158"/>
        <end position="178"/>
    </location>
</feature>
<dbReference type="SMART" id="SM00717">
    <property type="entry name" value="SANT"/>
    <property type="match status" value="2"/>
</dbReference>
<evidence type="ECO:0000256" key="2">
    <source>
        <dbReference type="ARBA" id="ARBA00023125"/>
    </source>
</evidence>
<dbReference type="SUPFAM" id="SSF46689">
    <property type="entry name" value="Homeodomain-like"/>
    <property type="match status" value="1"/>
</dbReference>
<dbReference type="GO" id="GO:0001006">
    <property type="term" value="F:RNA polymerase III type 3 promoter sequence-specific DNA binding"/>
    <property type="evidence" value="ECO:0007669"/>
    <property type="project" value="TreeGrafter"/>
</dbReference>
<evidence type="ECO:0000256" key="4">
    <source>
        <dbReference type="ARBA" id="ARBA00023242"/>
    </source>
</evidence>
<comment type="caution">
    <text evidence="8">The sequence shown here is derived from an EMBL/GenBank/DDBJ whole genome shotgun (WGS) entry which is preliminary data.</text>
</comment>
<gene>
    <name evidence="8" type="ORF">M0812_09939</name>
</gene>
<organism evidence="8 9">
    <name type="scientific">Anaeramoeba flamelloides</name>
    <dbReference type="NCBI Taxonomy" id="1746091"/>
    <lineage>
        <taxon>Eukaryota</taxon>
        <taxon>Metamonada</taxon>
        <taxon>Anaeramoebidae</taxon>
        <taxon>Anaeramoeba</taxon>
    </lineage>
</organism>
<dbReference type="InterPro" id="IPR009057">
    <property type="entry name" value="Homeodomain-like_sf"/>
</dbReference>
<keyword evidence="1" id="KW-0805">Transcription regulation</keyword>
<keyword evidence="4" id="KW-0539">Nucleus</keyword>
<evidence type="ECO:0000256" key="1">
    <source>
        <dbReference type="ARBA" id="ARBA00023015"/>
    </source>
</evidence>
<feature type="region of interest" description="Disordered" evidence="5">
    <location>
        <begin position="151"/>
        <end position="184"/>
    </location>
</feature>